<dbReference type="PANTHER" id="PTHR43591">
    <property type="entry name" value="METHYLTRANSFERASE"/>
    <property type="match status" value="1"/>
</dbReference>
<proteinExistence type="predicted"/>
<sequence length="201" mass="23141">MICLYSAFIDPLLRDIRIFTPRFSGMKKGDRILDICCGTGDQVFYYERIGAIVAGIDLNPKMIGMAQKWQRKYGAENSYFQAAEATDLPFEDPVFDFTSISLALHEIERDKRNRVISEMKRVTKKDGFLIFIDFQVPLPQKLTSYLIKAVEYFAGKENHQNFKDYLLQGGLPVLLEKNKLKIEKRGYLKDGLITIIKAKNI</sequence>
<comment type="caution">
    <text evidence="2">The sequence shown here is derived from an EMBL/GenBank/DDBJ whole genome shotgun (WGS) entry which is preliminary data.</text>
</comment>
<keyword evidence="2" id="KW-0808">Transferase</keyword>
<dbReference type="GO" id="GO:0008757">
    <property type="term" value="F:S-adenosylmethionine-dependent methyltransferase activity"/>
    <property type="evidence" value="ECO:0007669"/>
    <property type="project" value="InterPro"/>
</dbReference>
<dbReference type="InterPro" id="IPR029063">
    <property type="entry name" value="SAM-dependent_MTases_sf"/>
</dbReference>
<dbReference type="InterPro" id="IPR013216">
    <property type="entry name" value="Methyltransf_11"/>
</dbReference>
<dbReference type="Gene3D" id="3.40.50.150">
    <property type="entry name" value="Vaccinia Virus protein VP39"/>
    <property type="match status" value="1"/>
</dbReference>
<protein>
    <submittedName>
        <fullName evidence="2">SAM-dependent methyltransferase</fullName>
    </submittedName>
</protein>
<dbReference type="EMBL" id="PCWR01000027">
    <property type="protein sequence ID" value="PIR07424.1"/>
    <property type="molecule type" value="Genomic_DNA"/>
</dbReference>
<dbReference type="SUPFAM" id="SSF53335">
    <property type="entry name" value="S-adenosyl-L-methionine-dependent methyltransferases"/>
    <property type="match status" value="1"/>
</dbReference>
<feature type="domain" description="Methyltransferase type 11" evidence="1">
    <location>
        <begin position="33"/>
        <end position="131"/>
    </location>
</feature>
<evidence type="ECO:0000313" key="2">
    <source>
        <dbReference type="EMBL" id="PIR07424.1"/>
    </source>
</evidence>
<reference evidence="2 3" key="1">
    <citation type="submission" date="2017-09" db="EMBL/GenBank/DDBJ databases">
        <title>Depth-based differentiation of microbial function through sediment-hosted aquifers and enrichment of novel symbionts in the deep terrestrial subsurface.</title>
        <authorList>
            <person name="Probst A.J."/>
            <person name="Ladd B."/>
            <person name="Jarett J.K."/>
            <person name="Geller-Mcgrath D.E."/>
            <person name="Sieber C.M."/>
            <person name="Emerson J.B."/>
            <person name="Anantharaman K."/>
            <person name="Thomas B.C."/>
            <person name="Malmstrom R."/>
            <person name="Stieglmeier M."/>
            <person name="Klingl A."/>
            <person name="Woyke T."/>
            <person name="Ryan C.M."/>
            <person name="Banfield J.F."/>
        </authorList>
    </citation>
    <scope>NUCLEOTIDE SEQUENCE [LARGE SCALE GENOMIC DNA]</scope>
    <source>
        <strain evidence="2">CG11_big_fil_rev_8_21_14_0_20_38_23</strain>
    </source>
</reference>
<name>A0A2H0NEY1_9BACT</name>
<gene>
    <name evidence="2" type="ORF">COV54_01155</name>
</gene>
<dbReference type="GO" id="GO:0032259">
    <property type="term" value="P:methylation"/>
    <property type="evidence" value="ECO:0007669"/>
    <property type="project" value="UniProtKB-KW"/>
</dbReference>
<dbReference type="AlphaFoldDB" id="A0A2H0NEY1"/>
<keyword evidence="2" id="KW-0489">Methyltransferase</keyword>
<accession>A0A2H0NEY1</accession>
<organism evidence="2 3">
    <name type="scientific">Candidatus Jorgensenbacteria bacterium CG11_big_fil_rev_8_21_14_0_20_38_23</name>
    <dbReference type="NCBI Taxonomy" id="1974594"/>
    <lineage>
        <taxon>Bacteria</taxon>
        <taxon>Candidatus Joergenseniibacteriota</taxon>
    </lineage>
</organism>
<evidence type="ECO:0000259" key="1">
    <source>
        <dbReference type="Pfam" id="PF08241"/>
    </source>
</evidence>
<dbReference type="Pfam" id="PF08241">
    <property type="entry name" value="Methyltransf_11"/>
    <property type="match status" value="1"/>
</dbReference>
<dbReference type="Proteomes" id="UP000228867">
    <property type="component" value="Unassembled WGS sequence"/>
</dbReference>
<dbReference type="CDD" id="cd02440">
    <property type="entry name" value="AdoMet_MTases"/>
    <property type="match status" value="1"/>
</dbReference>
<evidence type="ECO:0000313" key="3">
    <source>
        <dbReference type="Proteomes" id="UP000228867"/>
    </source>
</evidence>